<dbReference type="AlphaFoldDB" id="A0AAW0EQF1"/>
<comment type="caution">
    <text evidence="2">The sequence shown here is derived from an EMBL/GenBank/DDBJ whole genome shotgun (WGS) entry which is preliminary data.</text>
</comment>
<dbReference type="Proteomes" id="UP001430356">
    <property type="component" value="Unassembled WGS sequence"/>
</dbReference>
<name>A0AAW0EQF1_9TRYP</name>
<accession>A0AAW0EQF1</accession>
<dbReference type="Pfam" id="PF05186">
    <property type="entry name" value="Dpy-30"/>
    <property type="match status" value="1"/>
</dbReference>
<sequence length="240" mass="26050">MSSSDAAGSYPLGGTVSKALLIITPAFAREREYVQYLKYKLYDAGFIVVREEMRLLNHEVAEKLAMELDRSPVPPMPPATTTEAEAEAAGGPRTPAGFPVALLPAAHDLVGTAYIFVVARTDCHALLQSFITTQLCGEDADVLKAFLEEHHAQGRELPFWTSLTARGATRAVALLFPRMLAETVPTSAVSREYVQANLKEALVPALAELAKQKPEDPLRWLAMQLLASNTHAPPMMVGPN</sequence>
<gene>
    <name evidence="2" type="ORF">NESM_000445000</name>
</gene>
<feature type="compositionally biased region" description="Low complexity" evidence="1">
    <location>
        <begin position="79"/>
        <end position="91"/>
    </location>
</feature>
<evidence type="ECO:0000256" key="1">
    <source>
        <dbReference type="SAM" id="MobiDB-lite"/>
    </source>
</evidence>
<evidence type="ECO:0000313" key="3">
    <source>
        <dbReference type="Proteomes" id="UP001430356"/>
    </source>
</evidence>
<feature type="region of interest" description="Disordered" evidence="1">
    <location>
        <begin position="68"/>
        <end position="91"/>
    </location>
</feature>
<protein>
    <submittedName>
        <fullName evidence="2">Dpy-30 motif containing protein</fullName>
    </submittedName>
</protein>
<dbReference type="Gene3D" id="1.20.890.10">
    <property type="entry name" value="cAMP-dependent protein kinase regulatory subunit, dimerization-anchoring domain"/>
    <property type="match status" value="1"/>
</dbReference>
<evidence type="ECO:0000313" key="2">
    <source>
        <dbReference type="EMBL" id="KAK7195200.1"/>
    </source>
</evidence>
<dbReference type="EMBL" id="JAECZO010000049">
    <property type="protein sequence ID" value="KAK7195200.1"/>
    <property type="molecule type" value="Genomic_DNA"/>
</dbReference>
<dbReference type="CDD" id="cd22958">
    <property type="entry name" value="DD_DPY30_SDC1-like"/>
    <property type="match status" value="1"/>
</dbReference>
<reference evidence="2 3" key="1">
    <citation type="journal article" date="2021" name="MBio">
        <title>A New Model Trypanosomatid, Novymonas esmeraldas: Genomic Perception of Its 'Candidatus Pandoraea novymonadis' Endosymbiont.</title>
        <authorList>
            <person name="Zakharova A."/>
            <person name="Saura A."/>
            <person name="Butenko A."/>
            <person name="Podesvova L."/>
            <person name="Warmusova S."/>
            <person name="Kostygov A.Y."/>
            <person name="Nenarokova A."/>
            <person name="Lukes J."/>
            <person name="Opperdoes F.R."/>
            <person name="Yurchenko V."/>
        </authorList>
    </citation>
    <scope>NUCLEOTIDE SEQUENCE [LARGE SCALE GENOMIC DNA]</scope>
    <source>
        <strain evidence="2 3">E262AT.01</strain>
    </source>
</reference>
<keyword evidence="3" id="KW-1185">Reference proteome</keyword>
<proteinExistence type="predicted"/>
<dbReference type="InterPro" id="IPR007858">
    <property type="entry name" value="Dpy-30_motif"/>
</dbReference>
<organism evidence="2 3">
    <name type="scientific">Novymonas esmeraldas</name>
    <dbReference type="NCBI Taxonomy" id="1808958"/>
    <lineage>
        <taxon>Eukaryota</taxon>
        <taxon>Discoba</taxon>
        <taxon>Euglenozoa</taxon>
        <taxon>Kinetoplastea</taxon>
        <taxon>Metakinetoplastina</taxon>
        <taxon>Trypanosomatida</taxon>
        <taxon>Trypanosomatidae</taxon>
        <taxon>Novymonas</taxon>
    </lineage>
</organism>